<keyword evidence="1" id="KW-1133">Transmembrane helix</keyword>
<reference evidence="2 3" key="1">
    <citation type="journal article" date="2018" name="Nat. Ecol. Evol.">
        <title>Pezizomycetes genomes reveal the molecular basis of ectomycorrhizal truffle lifestyle.</title>
        <authorList>
            <person name="Murat C."/>
            <person name="Payen T."/>
            <person name="Noel B."/>
            <person name="Kuo A."/>
            <person name="Morin E."/>
            <person name="Chen J."/>
            <person name="Kohler A."/>
            <person name="Krizsan K."/>
            <person name="Balestrini R."/>
            <person name="Da Silva C."/>
            <person name="Montanini B."/>
            <person name="Hainaut M."/>
            <person name="Levati E."/>
            <person name="Barry K.W."/>
            <person name="Belfiori B."/>
            <person name="Cichocki N."/>
            <person name="Clum A."/>
            <person name="Dockter R.B."/>
            <person name="Fauchery L."/>
            <person name="Guy J."/>
            <person name="Iotti M."/>
            <person name="Le Tacon F."/>
            <person name="Lindquist E.A."/>
            <person name="Lipzen A."/>
            <person name="Malagnac F."/>
            <person name="Mello A."/>
            <person name="Molinier V."/>
            <person name="Miyauchi S."/>
            <person name="Poulain J."/>
            <person name="Riccioni C."/>
            <person name="Rubini A."/>
            <person name="Sitrit Y."/>
            <person name="Splivallo R."/>
            <person name="Traeger S."/>
            <person name="Wang M."/>
            <person name="Zifcakova L."/>
            <person name="Wipf D."/>
            <person name="Zambonelli A."/>
            <person name="Paolocci F."/>
            <person name="Nowrousian M."/>
            <person name="Ottonello S."/>
            <person name="Baldrian P."/>
            <person name="Spatafora J.W."/>
            <person name="Henrissat B."/>
            <person name="Nagy L.G."/>
            <person name="Aury J.M."/>
            <person name="Wincker P."/>
            <person name="Grigoriev I.V."/>
            <person name="Bonfante P."/>
            <person name="Martin F.M."/>
        </authorList>
    </citation>
    <scope>NUCLEOTIDE SEQUENCE [LARGE SCALE GENOMIC DNA]</scope>
    <source>
        <strain evidence="2 3">120613-1</strain>
    </source>
</reference>
<keyword evidence="1" id="KW-0812">Transmembrane</keyword>
<evidence type="ECO:0000313" key="2">
    <source>
        <dbReference type="EMBL" id="RPA91152.1"/>
    </source>
</evidence>
<accession>A0A3N4IY95</accession>
<organism evidence="2 3">
    <name type="scientific">Choiromyces venosus 120613-1</name>
    <dbReference type="NCBI Taxonomy" id="1336337"/>
    <lineage>
        <taxon>Eukaryota</taxon>
        <taxon>Fungi</taxon>
        <taxon>Dikarya</taxon>
        <taxon>Ascomycota</taxon>
        <taxon>Pezizomycotina</taxon>
        <taxon>Pezizomycetes</taxon>
        <taxon>Pezizales</taxon>
        <taxon>Tuberaceae</taxon>
        <taxon>Choiromyces</taxon>
    </lineage>
</organism>
<name>A0A3N4IY95_9PEZI</name>
<evidence type="ECO:0000313" key="3">
    <source>
        <dbReference type="Proteomes" id="UP000276215"/>
    </source>
</evidence>
<dbReference type="EMBL" id="ML120503">
    <property type="protein sequence ID" value="RPA91152.1"/>
    <property type="molecule type" value="Genomic_DNA"/>
</dbReference>
<evidence type="ECO:0000256" key="1">
    <source>
        <dbReference type="SAM" id="Phobius"/>
    </source>
</evidence>
<proteinExistence type="predicted"/>
<keyword evidence="1" id="KW-0472">Membrane</keyword>
<sequence>MYVSLGVVAVVLCVFLTCGIVFAHYLICISLVLSYFLSVLRSLPCSYGMIPRPVMVYFHLPVILYRSVASKIDPICVNLTYSFLTPSISSLSASTLLFPTSDMCAAYLYIFFDTLFIPFVNSDT</sequence>
<feature type="transmembrane region" description="Helical" evidence="1">
    <location>
        <begin position="49"/>
        <end position="68"/>
    </location>
</feature>
<dbReference type="AlphaFoldDB" id="A0A3N4IY95"/>
<feature type="transmembrane region" description="Helical" evidence="1">
    <location>
        <begin position="6"/>
        <end position="37"/>
    </location>
</feature>
<protein>
    <submittedName>
        <fullName evidence="2">Uncharacterized protein</fullName>
    </submittedName>
</protein>
<dbReference type="Proteomes" id="UP000276215">
    <property type="component" value="Unassembled WGS sequence"/>
</dbReference>
<keyword evidence="3" id="KW-1185">Reference proteome</keyword>
<feature type="transmembrane region" description="Helical" evidence="1">
    <location>
        <begin position="88"/>
        <end position="112"/>
    </location>
</feature>
<gene>
    <name evidence="2" type="ORF">L873DRAFT_341745</name>
</gene>